<feature type="compositionally biased region" description="Polar residues" evidence="1">
    <location>
        <begin position="1"/>
        <end position="24"/>
    </location>
</feature>
<evidence type="ECO:0008006" key="5">
    <source>
        <dbReference type="Google" id="ProtNLM"/>
    </source>
</evidence>
<evidence type="ECO:0000256" key="1">
    <source>
        <dbReference type="SAM" id="MobiDB-lite"/>
    </source>
</evidence>
<keyword evidence="2" id="KW-1133">Transmembrane helix</keyword>
<feature type="transmembrane region" description="Helical" evidence="2">
    <location>
        <begin position="46"/>
        <end position="71"/>
    </location>
</feature>
<accession>A0A139A5G6</accession>
<evidence type="ECO:0000313" key="3">
    <source>
        <dbReference type="EMBL" id="KXS11994.1"/>
    </source>
</evidence>
<gene>
    <name evidence="3" type="ORF">M427DRAFT_35072</name>
</gene>
<dbReference type="EMBL" id="KQ965792">
    <property type="protein sequence ID" value="KXS11994.1"/>
    <property type="molecule type" value="Genomic_DNA"/>
</dbReference>
<dbReference type="AlphaFoldDB" id="A0A139A5G6"/>
<feature type="region of interest" description="Disordered" evidence="1">
    <location>
        <begin position="374"/>
        <end position="396"/>
    </location>
</feature>
<name>A0A139A5G6_GONPJ</name>
<keyword evidence="4" id="KW-1185">Reference proteome</keyword>
<keyword evidence="2" id="KW-0812">Transmembrane</keyword>
<keyword evidence="2" id="KW-0472">Membrane</keyword>
<proteinExistence type="predicted"/>
<evidence type="ECO:0000313" key="4">
    <source>
        <dbReference type="Proteomes" id="UP000070544"/>
    </source>
</evidence>
<dbReference type="STRING" id="1344416.A0A139A5G6"/>
<evidence type="ECO:0000256" key="2">
    <source>
        <dbReference type="SAM" id="Phobius"/>
    </source>
</evidence>
<organism evidence="3 4">
    <name type="scientific">Gonapodya prolifera (strain JEL478)</name>
    <name type="common">Monoblepharis prolifera</name>
    <dbReference type="NCBI Taxonomy" id="1344416"/>
    <lineage>
        <taxon>Eukaryota</taxon>
        <taxon>Fungi</taxon>
        <taxon>Fungi incertae sedis</taxon>
        <taxon>Chytridiomycota</taxon>
        <taxon>Chytridiomycota incertae sedis</taxon>
        <taxon>Monoblepharidomycetes</taxon>
        <taxon>Monoblepharidales</taxon>
        <taxon>Gonapodyaceae</taxon>
        <taxon>Gonapodya</taxon>
    </lineage>
</organism>
<dbReference type="Proteomes" id="UP000070544">
    <property type="component" value="Unassembled WGS sequence"/>
</dbReference>
<dbReference type="InterPro" id="IPR043136">
    <property type="entry name" value="B30.2/SPRY_sf"/>
</dbReference>
<feature type="region of interest" description="Disordered" evidence="1">
    <location>
        <begin position="547"/>
        <end position="572"/>
    </location>
</feature>
<reference evidence="3 4" key="1">
    <citation type="journal article" date="2015" name="Genome Biol. Evol.">
        <title>Phylogenomic analyses indicate that early fungi evolved digesting cell walls of algal ancestors of land plants.</title>
        <authorList>
            <person name="Chang Y."/>
            <person name="Wang S."/>
            <person name="Sekimoto S."/>
            <person name="Aerts A.L."/>
            <person name="Choi C."/>
            <person name="Clum A."/>
            <person name="LaButti K.M."/>
            <person name="Lindquist E.A."/>
            <person name="Yee Ngan C."/>
            <person name="Ohm R.A."/>
            <person name="Salamov A.A."/>
            <person name="Grigoriev I.V."/>
            <person name="Spatafora J.W."/>
            <person name="Berbee M.L."/>
        </authorList>
    </citation>
    <scope>NUCLEOTIDE SEQUENCE [LARGE SCALE GENOMIC DNA]</scope>
    <source>
        <strain evidence="3 4">JEL478</strain>
    </source>
</reference>
<feature type="region of interest" description="Disordered" evidence="1">
    <location>
        <begin position="1"/>
        <end position="41"/>
    </location>
</feature>
<protein>
    <recommendedName>
        <fullName evidence="5">SPRY domain-containing protein</fullName>
    </recommendedName>
</protein>
<dbReference type="Gene3D" id="2.60.120.920">
    <property type="match status" value="1"/>
</dbReference>
<sequence>MSTQTVSSATHTINSSTPLLNATASPVPKVPPTDSSSSPSQDGTNALLLGVIGIVAITALTLLFCLIFYVIEFLRKRKDANSPFALSRARPVRPGDTGWFLPLPKDPSTGQVSHRRRRFQLRRKDQVELPTRQTRALNNRLEGWEFQHFTLDEGQGQGARGAGALALEGNAASPTTPVHATPSELFLSPPPSTSAPDPNTHLKFLPDGDFTPFERAQVLEDEEAGRSGAGGDAFRVHNLGFGSVSVHCGTGLAFLKWSERSVVADIGSDADTSAAGELRWLYYEVLLSEIGVFVKRARRRATATVLSETEPHTPSAAAAPLDLDFDVETASQILPAEETPSRSSSAVEVEEITVPAPRPHILVELESGVLTPVPPPSPSIDARPTTAPRSVPSEFLPRTGDSAITIGVGFVSRPYPSFLLPGRYASSVAVISTGTAWFVSLFCGGTTHCTKLTGTPPRQGDTVGVGLGPGGFCVTVNGKSVRVCAESSEGPGGFLELPTKATAVGGAWYPCVGADGPCQMLAARGRLHVDESGRDVEYVEGTLWTGDYTAKDDSDAPSYSTGSPVALAGEGV</sequence>